<reference evidence="1 2" key="1">
    <citation type="submission" date="2024-01" db="EMBL/GenBank/DDBJ databases">
        <title>The complete chloroplast genome sequence of Lithospermum erythrorhizon: insights into the phylogenetic relationship among Boraginaceae species and the maternal lineages of purple gromwells.</title>
        <authorList>
            <person name="Okada T."/>
            <person name="Watanabe K."/>
        </authorList>
    </citation>
    <scope>NUCLEOTIDE SEQUENCE [LARGE SCALE GENOMIC DNA]</scope>
</reference>
<sequence length="121" mass="14277">MSTIGPLVLSITKRLFLEDHLMVCYFDTLEKKRHTNQWRKLTLVYVVLINLAQKLISKSNGWNTIGQLWSKIAWNLLKDVNLVIFTQISFTNRQNHYTQPLLHDLSMLGDLIWLALYQRHP</sequence>
<dbReference type="Proteomes" id="UP001454036">
    <property type="component" value="Unassembled WGS sequence"/>
</dbReference>
<accession>A0AAV3QQ68</accession>
<proteinExistence type="predicted"/>
<comment type="caution">
    <text evidence="1">The sequence shown here is derived from an EMBL/GenBank/DDBJ whole genome shotgun (WGS) entry which is preliminary data.</text>
</comment>
<evidence type="ECO:0000313" key="2">
    <source>
        <dbReference type="Proteomes" id="UP001454036"/>
    </source>
</evidence>
<evidence type="ECO:0000313" key="1">
    <source>
        <dbReference type="EMBL" id="GAA0165361.1"/>
    </source>
</evidence>
<gene>
    <name evidence="1" type="ORF">LIER_20789</name>
</gene>
<name>A0AAV3QQ68_LITER</name>
<keyword evidence="2" id="KW-1185">Reference proteome</keyword>
<dbReference type="AlphaFoldDB" id="A0AAV3QQ68"/>
<protein>
    <submittedName>
        <fullName evidence="1">Uncharacterized protein</fullName>
    </submittedName>
</protein>
<dbReference type="EMBL" id="BAABME010005354">
    <property type="protein sequence ID" value="GAA0165361.1"/>
    <property type="molecule type" value="Genomic_DNA"/>
</dbReference>
<organism evidence="1 2">
    <name type="scientific">Lithospermum erythrorhizon</name>
    <name type="common">Purple gromwell</name>
    <name type="synonym">Lithospermum officinale var. erythrorhizon</name>
    <dbReference type="NCBI Taxonomy" id="34254"/>
    <lineage>
        <taxon>Eukaryota</taxon>
        <taxon>Viridiplantae</taxon>
        <taxon>Streptophyta</taxon>
        <taxon>Embryophyta</taxon>
        <taxon>Tracheophyta</taxon>
        <taxon>Spermatophyta</taxon>
        <taxon>Magnoliopsida</taxon>
        <taxon>eudicotyledons</taxon>
        <taxon>Gunneridae</taxon>
        <taxon>Pentapetalae</taxon>
        <taxon>asterids</taxon>
        <taxon>lamiids</taxon>
        <taxon>Boraginales</taxon>
        <taxon>Boraginaceae</taxon>
        <taxon>Boraginoideae</taxon>
        <taxon>Lithospermeae</taxon>
        <taxon>Lithospermum</taxon>
    </lineage>
</organism>